<name>A0A292Q3B2_9PEZI</name>
<accession>A0A292Q3B2</accession>
<evidence type="ECO:0000313" key="1">
    <source>
        <dbReference type="EMBL" id="CUS13147.1"/>
    </source>
</evidence>
<sequence length="181" mass="21091">MNWFATGFPTVVISRNGDRHLSGTHHRWLSPDRIELSGEQFDLIERGQRENKPIAHRFYRMYCTLFHEIGHYLNTNINGPLNQNFLTPRKLRWYIQPRRDAEDPTHPRFYMLFPHTGEIGQIIEMLVFGHKINILTIDPNAGITVHIQGSTSGPYGEDRAQITVPHEVLEYMFLGCLGRYC</sequence>
<reference evidence="1" key="1">
    <citation type="submission" date="2015-10" db="EMBL/GenBank/DDBJ databases">
        <authorList>
            <person name="Regsiter A."/>
            <person name="william w."/>
        </authorList>
    </citation>
    <scope>NUCLEOTIDE SEQUENCE</scope>
    <source>
        <strain evidence="1">Montdore</strain>
    </source>
</reference>
<evidence type="ECO:0000313" key="2">
    <source>
        <dbReference type="Proteomes" id="UP001412239"/>
    </source>
</evidence>
<dbReference type="AlphaFoldDB" id="A0A292Q3B2"/>
<organism evidence="1 2">
    <name type="scientific">Tuber aestivum</name>
    <name type="common">summer truffle</name>
    <dbReference type="NCBI Taxonomy" id="59557"/>
    <lineage>
        <taxon>Eukaryota</taxon>
        <taxon>Fungi</taxon>
        <taxon>Dikarya</taxon>
        <taxon>Ascomycota</taxon>
        <taxon>Pezizomycotina</taxon>
        <taxon>Pezizomycetes</taxon>
        <taxon>Pezizales</taxon>
        <taxon>Tuberaceae</taxon>
        <taxon>Tuber</taxon>
    </lineage>
</organism>
<protein>
    <submittedName>
        <fullName evidence="1">Uncharacterized protein</fullName>
    </submittedName>
</protein>
<dbReference type="EMBL" id="LN890978">
    <property type="protein sequence ID" value="CUS13147.1"/>
    <property type="molecule type" value="Genomic_DNA"/>
</dbReference>
<proteinExistence type="predicted"/>
<keyword evidence="2" id="KW-1185">Reference proteome</keyword>
<dbReference type="Proteomes" id="UP001412239">
    <property type="component" value="Unassembled WGS sequence"/>
</dbReference>
<gene>
    <name evidence="1" type="ORF">GSTUAT00002827001</name>
</gene>